<keyword evidence="3 6" id="KW-0378">Hydrolase</keyword>
<dbReference type="InterPro" id="IPR036866">
    <property type="entry name" value="RibonucZ/Hydroxyglut_hydro"/>
</dbReference>
<dbReference type="PANTHER" id="PTHR42978:SF6">
    <property type="entry name" value="QUORUM-QUENCHING LACTONASE YTNP-RELATED"/>
    <property type="match status" value="1"/>
</dbReference>
<comment type="caution">
    <text evidence="6">The sequence shown here is derived from an EMBL/GenBank/DDBJ whole genome shotgun (WGS) entry which is preliminary data.</text>
</comment>
<dbReference type="GO" id="GO:0046872">
    <property type="term" value="F:metal ion binding"/>
    <property type="evidence" value="ECO:0007669"/>
    <property type="project" value="UniProtKB-KW"/>
</dbReference>
<sequence>MIDNIQIGDFTFATLLDGVFPCGPELIQAAASTEGEQLFLGAGLPPIGPSPEPINAFVLKRGNRLWLIDAGCGRQLGPDFGKTHAALEALGYKAEDVEAIVLTHLHEDHIGGLLTDDGAAAFPNARIIVVSEELAFWTDPTSPAKNPDEAQAKFDVVQSALKPYEGKIESVPADSAIEPGVRFVALFGHSPGHCGVLIEGGGQKLLMWGDIAHSTLLQLAYPHWSIVFDFDEGMAATTRRKLLAQLAKEDTLIAGSHVRGIGRIRSKEDGYVLQLIEPGIA</sequence>
<dbReference type="SUPFAM" id="SSF56281">
    <property type="entry name" value="Metallo-hydrolase/oxidoreductase"/>
    <property type="match status" value="1"/>
</dbReference>
<dbReference type="Pfam" id="PF00753">
    <property type="entry name" value="Lactamase_B"/>
    <property type="match status" value="1"/>
</dbReference>
<dbReference type="InterPro" id="IPR001279">
    <property type="entry name" value="Metallo-B-lactamas"/>
</dbReference>
<keyword evidence="4" id="KW-0862">Zinc</keyword>
<keyword evidence="2" id="KW-0479">Metal-binding</keyword>
<dbReference type="EMBL" id="JABEQL010000031">
    <property type="protein sequence ID" value="MBB2180762.1"/>
    <property type="molecule type" value="Genomic_DNA"/>
</dbReference>
<dbReference type="InterPro" id="IPR051013">
    <property type="entry name" value="MBL_superfamily_lactonases"/>
</dbReference>
<dbReference type="Gene3D" id="3.60.15.10">
    <property type="entry name" value="Ribonuclease Z/Hydroxyacylglutathione hydrolase-like"/>
    <property type="match status" value="1"/>
</dbReference>
<dbReference type="SMART" id="SM00849">
    <property type="entry name" value="Lactamase_B"/>
    <property type="match status" value="1"/>
</dbReference>
<dbReference type="RefSeq" id="WP_182968494.1">
    <property type="nucleotide sequence ID" value="NZ_BAABGC010000059.1"/>
</dbReference>
<evidence type="ECO:0000256" key="3">
    <source>
        <dbReference type="ARBA" id="ARBA00022801"/>
    </source>
</evidence>
<dbReference type="CDD" id="cd07720">
    <property type="entry name" value="OPHC2-like_MBL-fold"/>
    <property type="match status" value="1"/>
</dbReference>
<evidence type="ECO:0000256" key="2">
    <source>
        <dbReference type="ARBA" id="ARBA00022723"/>
    </source>
</evidence>
<evidence type="ECO:0000313" key="6">
    <source>
        <dbReference type="EMBL" id="MBB2180762.1"/>
    </source>
</evidence>
<evidence type="ECO:0000259" key="5">
    <source>
        <dbReference type="SMART" id="SM00849"/>
    </source>
</evidence>
<accession>A0A7W4P822</accession>
<gene>
    <name evidence="6" type="ORF">HLH29_16620</name>
</gene>
<dbReference type="AlphaFoldDB" id="A0A7W4P822"/>
<reference evidence="6 7" key="1">
    <citation type="submission" date="2020-04" db="EMBL/GenBank/DDBJ databases">
        <title>Description of novel Gluconacetobacter.</title>
        <authorList>
            <person name="Sombolestani A."/>
        </authorList>
    </citation>
    <scope>NUCLEOTIDE SEQUENCE [LARGE SCALE GENOMIC DNA]</scope>
    <source>
        <strain evidence="6 7">LMG 27725</strain>
    </source>
</reference>
<evidence type="ECO:0000256" key="1">
    <source>
        <dbReference type="ARBA" id="ARBA00007749"/>
    </source>
</evidence>
<proteinExistence type="inferred from homology"/>
<evidence type="ECO:0000256" key="4">
    <source>
        <dbReference type="ARBA" id="ARBA00022833"/>
    </source>
</evidence>
<keyword evidence="7" id="KW-1185">Reference proteome</keyword>
<feature type="domain" description="Metallo-beta-lactamase" evidence="5">
    <location>
        <begin position="53"/>
        <end position="257"/>
    </location>
</feature>
<dbReference type="Proteomes" id="UP000525623">
    <property type="component" value="Unassembled WGS sequence"/>
</dbReference>
<dbReference type="GO" id="GO:0016787">
    <property type="term" value="F:hydrolase activity"/>
    <property type="evidence" value="ECO:0007669"/>
    <property type="project" value="UniProtKB-KW"/>
</dbReference>
<name>A0A7W4P822_9PROT</name>
<protein>
    <submittedName>
        <fullName evidence="6">MBL fold metallo-hydrolase</fullName>
    </submittedName>
</protein>
<organism evidence="6 7">
    <name type="scientific">Gluconacetobacter tumulicola</name>
    <dbReference type="NCBI Taxonomy" id="1017177"/>
    <lineage>
        <taxon>Bacteria</taxon>
        <taxon>Pseudomonadati</taxon>
        <taxon>Pseudomonadota</taxon>
        <taxon>Alphaproteobacteria</taxon>
        <taxon>Acetobacterales</taxon>
        <taxon>Acetobacteraceae</taxon>
        <taxon>Gluconacetobacter</taxon>
    </lineage>
</organism>
<comment type="similarity">
    <text evidence="1">Belongs to the metallo-beta-lactamase superfamily.</text>
</comment>
<evidence type="ECO:0000313" key="7">
    <source>
        <dbReference type="Proteomes" id="UP000525623"/>
    </source>
</evidence>
<dbReference type="PANTHER" id="PTHR42978">
    <property type="entry name" value="QUORUM-QUENCHING LACTONASE YTNP-RELATED-RELATED"/>
    <property type="match status" value="1"/>
</dbReference>